<dbReference type="Pfam" id="PF04479">
    <property type="entry name" value="RTA1"/>
    <property type="match status" value="1"/>
</dbReference>
<feature type="transmembrane region" description="Helical" evidence="5">
    <location>
        <begin position="20"/>
        <end position="39"/>
    </location>
</feature>
<feature type="transmembrane region" description="Helical" evidence="5">
    <location>
        <begin position="86"/>
        <end position="107"/>
    </location>
</feature>
<comment type="caution">
    <text evidence="6">The sequence shown here is derived from an EMBL/GenBank/DDBJ whole genome shotgun (WGS) entry which is preliminary data.</text>
</comment>
<dbReference type="InterPro" id="IPR007568">
    <property type="entry name" value="RTA1"/>
</dbReference>
<keyword evidence="4 5" id="KW-0472">Membrane</keyword>
<feature type="transmembrane region" description="Helical" evidence="5">
    <location>
        <begin position="128"/>
        <end position="147"/>
    </location>
</feature>
<organism evidence="6 7">
    <name type="scientific">Periconia digitata</name>
    <dbReference type="NCBI Taxonomy" id="1303443"/>
    <lineage>
        <taxon>Eukaryota</taxon>
        <taxon>Fungi</taxon>
        <taxon>Dikarya</taxon>
        <taxon>Ascomycota</taxon>
        <taxon>Pezizomycotina</taxon>
        <taxon>Dothideomycetes</taxon>
        <taxon>Pleosporomycetidae</taxon>
        <taxon>Pleosporales</taxon>
        <taxon>Massarineae</taxon>
        <taxon>Periconiaceae</taxon>
        <taxon>Periconia</taxon>
    </lineage>
</organism>
<proteinExistence type="predicted"/>
<dbReference type="OrthoDB" id="3358017at2759"/>
<keyword evidence="2 5" id="KW-0812">Transmembrane</keyword>
<evidence type="ECO:0000256" key="4">
    <source>
        <dbReference type="ARBA" id="ARBA00023136"/>
    </source>
</evidence>
<dbReference type="PANTHER" id="PTHR31465">
    <property type="entry name" value="PROTEIN RTA1-RELATED"/>
    <property type="match status" value="1"/>
</dbReference>
<sequence length="285" mass="32463">MLPESSSSLWTYYPRFPSFWVPVAGSIIFGLATSAHGYLLFLHQAWFFVPMCIGSSMELIGFIARANAATDLFNREVFLLQHYTLYFGPSFVAAACYGVFGLIVSRVTPAPERTLRTLWCPPRHTKHILLGIHIVGAFFIFLGVSFLEKAMDNDDLVQRAQGRIILGVGLIFQLMCAALFAVIWVRYTVSSRRWTGSSEQQALRAREDRLSIAVMVASTLILFRNVYRLAECFSGEEDYLRKYEWPLWVFDGLFVFVAIVVLAIVYPARFLPLQKNDWESKDSIE</sequence>
<evidence type="ECO:0000256" key="5">
    <source>
        <dbReference type="SAM" id="Phobius"/>
    </source>
</evidence>
<evidence type="ECO:0000256" key="2">
    <source>
        <dbReference type="ARBA" id="ARBA00022692"/>
    </source>
</evidence>
<keyword evidence="3 5" id="KW-1133">Transmembrane helix</keyword>
<evidence type="ECO:0000313" key="6">
    <source>
        <dbReference type="EMBL" id="CAI6336759.1"/>
    </source>
</evidence>
<keyword evidence="7" id="KW-1185">Reference proteome</keyword>
<accession>A0A9W4UJC9</accession>
<dbReference type="PANTHER" id="PTHR31465:SF28">
    <property type="entry name" value="DOMAIN PROTEIN, PUTATIVE-RELATED"/>
    <property type="match status" value="1"/>
</dbReference>
<feature type="transmembrane region" description="Helical" evidence="5">
    <location>
        <begin position="210"/>
        <end position="227"/>
    </location>
</feature>
<comment type="subcellular location">
    <subcellularLocation>
        <location evidence="1">Membrane</location>
        <topology evidence="1">Multi-pass membrane protein</topology>
    </subcellularLocation>
</comment>
<feature type="transmembrane region" description="Helical" evidence="5">
    <location>
        <begin position="247"/>
        <end position="266"/>
    </location>
</feature>
<evidence type="ECO:0000256" key="1">
    <source>
        <dbReference type="ARBA" id="ARBA00004141"/>
    </source>
</evidence>
<feature type="transmembrane region" description="Helical" evidence="5">
    <location>
        <begin position="167"/>
        <end position="189"/>
    </location>
</feature>
<name>A0A9W4UJC9_9PLEO</name>
<protein>
    <recommendedName>
        <fullName evidence="8">RTA1 domain protein</fullName>
    </recommendedName>
</protein>
<reference evidence="6" key="1">
    <citation type="submission" date="2023-01" db="EMBL/GenBank/DDBJ databases">
        <authorList>
            <person name="Van Ghelder C."/>
            <person name="Rancurel C."/>
        </authorList>
    </citation>
    <scope>NUCLEOTIDE SEQUENCE</scope>
    <source>
        <strain evidence="6">CNCM I-4278</strain>
    </source>
</reference>
<evidence type="ECO:0000256" key="3">
    <source>
        <dbReference type="ARBA" id="ARBA00022989"/>
    </source>
</evidence>
<dbReference type="Proteomes" id="UP001152607">
    <property type="component" value="Unassembled WGS sequence"/>
</dbReference>
<evidence type="ECO:0000313" key="7">
    <source>
        <dbReference type="Proteomes" id="UP001152607"/>
    </source>
</evidence>
<feature type="transmembrane region" description="Helical" evidence="5">
    <location>
        <begin position="46"/>
        <end position="66"/>
    </location>
</feature>
<gene>
    <name evidence="6" type="ORF">PDIGIT_LOCUS9865</name>
</gene>
<dbReference type="AlphaFoldDB" id="A0A9W4UJC9"/>
<dbReference type="EMBL" id="CAOQHR010000006">
    <property type="protein sequence ID" value="CAI6336759.1"/>
    <property type="molecule type" value="Genomic_DNA"/>
</dbReference>
<evidence type="ECO:0008006" key="8">
    <source>
        <dbReference type="Google" id="ProtNLM"/>
    </source>
</evidence>
<dbReference type="GO" id="GO:0016020">
    <property type="term" value="C:membrane"/>
    <property type="evidence" value="ECO:0007669"/>
    <property type="project" value="UniProtKB-SubCell"/>
</dbReference>